<comment type="caution">
    <text evidence="6">The sequence shown here is derived from an EMBL/GenBank/DDBJ whole genome shotgun (WGS) entry which is preliminary data.</text>
</comment>
<feature type="domain" description="HTH lysR-type" evidence="5">
    <location>
        <begin position="1"/>
        <end position="58"/>
    </location>
</feature>
<dbReference type="Gene3D" id="3.40.190.290">
    <property type="match status" value="1"/>
</dbReference>
<sequence>MNNRLLLFLETIETSNSISEAAQKLYLTQPYISRVIKKYEQKYNVILIDRNSYPIQITPAGHLLIKHLRKSLQLERQFEVEVHQFQNKHFSTLRMGITPPLGQNFNLTILPKLFKKFPALNTKTIEIGTIEAKKAFKDYQLDLFVGNIIHLPNTECEQIYTDKQVLVLSKNSHLYHPHKKEIQVSPQELQQLNHENFIVVDSQQGYQEIVDNYFYEMGISFYPKIHVRDSITALKLAGKGLGNMSTCLEAVQNTCYSNINYIKLPSEKVKIDFSITTAKTNKSLSLEITYVKDILKKLFISNILLY</sequence>
<name>A0A396SP80_9LACO</name>
<dbReference type="InterPro" id="IPR005119">
    <property type="entry name" value="LysR_subst-bd"/>
</dbReference>
<keyword evidence="4" id="KW-0804">Transcription</keyword>
<organism evidence="6 7">
    <name type="scientific">Lactobacillus bombicola</name>
    <dbReference type="NCBI Taxonomy" id="1505723"/>
    <lineage>
        <taxon>Bacteria</taxon>
        <taxon>Bacillati</taxon>
        <taxon>Bacillota</taxon>
        <taxon>Bacilli</taxon>
        <taxon>Lactobacillales</taxon>
        <taxon>Lactobacillaceae</taxon>
        <taxon>Lactobacillus</taxon>
    </lineage>
</organism>
<evidence type="ECO:0000313" key="6">
    <source>
        <dbReference type="EMBL" id="RHW53167.1"/>
    </source>
</evidence>
<dbReference type="InterPro" id="IPR036388">
    <property type="entry name" value="WH-like_DNA-bd_sf"/>
</dbReference>
<accession>A0A396SP80</accession>
<dbReference type="InterPro" id="IPR036390">
    <property type="entry name" value="WH_DNA-bd_sf"/>
</dbReference>
<evidence type="ECO:0000256" key="4">
    <source>
        <dbReference type="ARBA" id="ARBA00023163"/>
    </source>
</evidence>
<evidence type="ECO:0000256" key="1">
    <source>
        <dbReference type="ARBA" id="ARBA00009437"/>
    </source>
</evidence>
<dbReference type="GO" id="GO:0003700">
    <property type="term" value="F:DNA-binding transcription factor activity"/>
    <property type="evidence" value="ECO:0007669"/>
    <property type="project" value="InterPro"/>
</dbReference>
<evidence type="ECO:0000256" key="2">
    <source>
        <dbReference type="ARBA" id="ARBA00023015"/>
    </source>
</evidence>
<dbReference type="EMBL" id="QOCV01000015">
    <property type="protein sequence ID" value="RHW53167.1"/>
    <property type="molecule type" value="Genomic_DNA"/>
</dbReference>
<dbReference type="Pfam" id="PF03466">
    <property type="entry name" value="LysR_substrate"/>
    <property type="match status" value="1"/>
</dbReference>
<dbReference type="PANTHER" id="PTHR30126">
    <property type="entry name" value="HTH-TYPE TRANSCRIPTIONAL REGULATOR"/>
    <property type="match status" value="1"/>
</dbReference>
<comment type="similarity">
    <text evidence="1">Belongs to the LysR transcriptional regulatory family.</text>
</comment>
<dbReference type="Proteomes" id="UP000265862">
    <property type="component" value="Unassembled WGS sequence"/>
</dbReference>
<dbReference type="InterPro" id="IPR000847">
    <property type="entry name" value="LysR_HTH_N"/>
</dbReference>
<protein>
    <recommendedName>
        <fullName evidence="5">HTH lysR-type domain-containing protein</fullName>
    </recommendedName>
</protein>
<dbReference type="SUPFAM" id="SSF53850">
    <property type="entry name" value="Periplasmic binding protein-like II"/>
    <property type="match status" value="1"/>
</dbReference>
<proteinExistence type="inferred from homology"/>
<dbReference type="SUPFAM" id="SSF46785">
    <property type="entry name" value="Winged helix' DNA-binding domain"/>
    <property type="match status" value="1"/>
</dbReference>
<keyword evidence="3" id="KW-0238">DNA-binding</keyword>
<keyword evidence="2" id="KW-0805">Transcription regulation</keyword>
<evidence type="ECO:0000259" key="5">
    <source>
        <dbReference type="PROSITE" id="PS50931"/>
    </source>
</evidence>
<dbReference type="GO" id="GO:0003677">
    <property type="term" value="F:DNA binding"/>
    <property type="evidence" value="ECO:0007669"/>
    <property type="project" value="UniProtKB-KW"/>
</dbReference>
<dbReference type="RefSeq" id="WP_118898323.1">
    <property type="nucleotide sequence ID" value="NZ_QOCV01000015.1"/>
</dbReference>
<evidence type="ECO:0000256" key="3">
    <source>
        <dbReference type="ARBA" id="ARBA00023125"/>
    </source>
</evidence>
<dbReference type="CDD" id="cd05466">
    <property type="entry name" value="PBP2_LTTR_substrate"/>
    <property type="match status" value="1"/>
</dbReference>
<dbReference type="Pfam" id="PF00126">
    <property type="entry name" value="HTH_1"/>
    <property type="match status" value="1"/>
</dbReference>
<dbReference type="Gene3D" id="1.10.10.10">
    <property type="entry name" value="Winged helix-like DNA-binding domain superfamily/Winged helix DNA-binding domain"/>
    <property type="match status" value="1"/>
</dbReference>
<dbReference type="PROSITE" id="PS50931">
    <property type="entry name" value="HTH_LYSR"/>
    <property type="match status" value="1"/>
</dbReference>
<gene>
    <name evidence="6" type="ORF">DS835_07910</name>
</gene>
<dbReference type="AlphaFoldDB" id="A0A396SP80"/>
<reference evidence="6 7" key="1">
    <citation type="submission" date="2018-07" db="EMBL/GenBank/DDBJ databases">
        <title>Genome sequences of six Lactobacillus spp. isolated from bumble bee guts.</title>
        <authorList>
            <person name="Motta E.V.S."/>
            <person name="Moran N.A."/>
        </authorList>
    </citation>
    <scope>NUCLEOTIDE SEQUENCE [LARGE SCALE GENOMIC DNA]</scope>
    <source>
        <strain evidence="6 7">OCC3</strain>
    </source>
</reference>
<evidence type="ECO:0000313" key="7">
    <source>
        <dbReference type="Proteomes" id="UP000265862"/>
    </source>
</evidence>